<evidence type="ECO:0008006" key="3">
    <source>
        <dbReference type="Google" id="ProtNLM"/>
    </source>
</evidence>
<protein>
    <recommendedName>
        <fullName evidence="3">Beta-ketoacyl-[acyl-carrier-protein] synthase III N-terminal domain-containing protein</fullName>
    </recommendedName>
</protein>
<dbReference type="PANTHER" id="PTHR34069:SF2">
    <property type="entry name" value="BETA-KETOACYL-[ACYL-CARRIER-PROTEIN] SYNTHASE III"/>
    <property type="match status" value="1"/>
</dbReference>
<dbReference type="PANTHER" id="PTHR34069">
    <property type="entry name" value="3-OXOACYL-[ACYL-CARRIER-PROTEIN] SYNTHASE 3"/>
    <property type="match status" value="1"/>
</dbReference>
<proteinExistence type="predicted"/>
<dbReference type="GO" id="GO:0016746">
    <property type="term" value="F:acyltransferase activity"/>
    <property type="evidence" value="ECO:0007669"/>
    <property type="project" value="UniProtKB-KW"/>
</dbReference>
<dbReference type="SUPFAM" id="SSF53901">
    <property type="entry name" value="Thiolase-like"/>
    <property type="match status" value="1"/>
</dbReference>
<dbReference type="Proteomes" id="UP000582981">
    <property type="component" value="Unassembled WGS sequence"/>
</dbReference>
<gene>
    <name evidence="1" type="ORF">HX829_09685</name>
</gene>
<reference evidence="1 2" key="1">
    <citation type="submission" date="2020-04" db="EMBL/GenBank/DDBJ databases">
        <title>Molecular characterization of pseudomonads from Agaricus bisporus reveal novel blotch 2 pathogens in Western Europe.</title>
        <authorList>
            <person name="Taparia T."/>
            <person name="Krijger M."/>
            <person name="Haynes E."/>
            <person name="Elpinstone J.G."/>
            <person name="Noble R."/>
            <person name="Van Der Wolf J."/>
        </authorList>
    </citation>
    <scope>NUCLEOTIDE SEQUENCE [LARGE SCALE GENOMIC DNA]</scope>
    <source>
        <strain evidence="1 2">F1001</strain>
    </source>
</reference>
<sequence>MNKAYLTSIAYVLGEQEHHYREAASFETVCRQYAMPDMAAVFGWGHYRRTEGTLTALAVESARRTLEQSGLKGSDIDAVVLCSSNFQSGLGQVPPYLTLLRELELERAFPIGVTWGDCTMLLAGLDIARAQVLAGLDNVLVLSVNRIEDEAYRFQHYALFSDGAASCLVTSRRGAGFEMLASQSLSGRESREGEKDADDAALYAQTHERLLRRQQLRTADLEQVLCSNVFLPVLKIKEGRLGIGASQLYLDNVARLGHCFSADSLINLQDYQARGVDGRAGLLMLTANATGLRSQLLLQRVLEA</sequence>
<evidence type="ECO:0000313" key="1">
    <source>
        <dbReference type="EMBL" id="NWB46767.1"/>
    </source>
</evidence>
<comment type="caution">
    <text evidence="1">The sequence shown here is derived from an EMBL/GenBank/DDBJ whole genome shotgun (WGS) entry which is preliminary data.</text>
</comment>
<dbReference type="Gene3D" id="3.40.47.10">
    <property type="match status" value="2"/>
</dbReference>
<dbReference type="GO" id="GO:0044550">
    <property type="term" value="P:secondary metabolite biosynthetic process"/>
    <property type="evidence" value="ECO:0007669"/>
    <property type="project" value="TreeGrafter"/>
</dbReference>
<dbReference type="InterPro" id="IPR016039">
    <property type="entry name" value="Thiolase-like"/>
</dbReference>
<dbReference type="EMBL" id="JACAPU010000012">
    <property type="protein sequence ID" value="NWB46767.1"/>
    <property type="molecule type" value="Genomic_DNA"/>
</dbReference>
<dbReference type="RefSeq" id="WP_177143949.1">
    <property type="nucleotide sequence ID" value="NZ_JACAPU010000012.1"/>
</dbReference>
<name>A0A7Y8BKB2_9PSED</name>
<organism evidence="1 2">
    <name type="scientific">Pseudomonas gingeri</name>
    <dbReference type="NCBI Taxonomy" id="117681"/>
    <lineage>
        <taxon>Bacteria</taxon>
        <taxon>Pseudomonadati</taxon>
        <taxon>Pseudomonadota</taxon>
        <taxon>Gammaproteobacteria</taxon>
        <taxon>Pseudomonadales</taxon>
        <taxon>Pseudomonadaceae</taxon>
        <taxon>Pseudomonas</taxon>
    </lineage>
</organism>
<accession>A0A7Y8BKB2</accession>
<evidence type="ECO:0000313" key="2">
    <source>
        <dbReference type="Proteomes" id="UP000582981"/>
    </source>
</evidence>
<dbReference type="AlphaFoldDB" id="A0A7Y8BKB2"/>